<comment type="similarity">
    <text evidence="1 5">Belongs to the TUBGCP family.</text>
</comment>
<dbReference type="GO" id="GO:0000278">
    <property type="term" value="P:mitotic cell cycle"/>
    <property type="evidence" value="ECO:0007669"/>
    <property type="project" value="TreeGrafter"/>
</dbReference>
<dbReference type="InterPro" id="IPR041470">
    <property type="entry name" value="GCP_N"/>
</dbReference>
<proteinExistence type="inferred from homology"/>
<keyword evidence="4 5" id="KW-0206">Cytoskeleton</keyword>
<dbReference type="InterPro" id="IPR040457">
    <property type="entry name" value="GCP_C"/>
</dbReference>
<comment type="subcellular location">
    <subcellularLocation>
        <location evidence="5">Cytoplasm</location>
        <location evidence="5">Cytoskeleton</location>
        <location evidence="5">Microtubule organizing center</location>
    </subcellularLocation>
</comment>
<sequence length="946" mass="110827">MSVLKDNLHNLTQQLIKHLSGLKVDSEEFKCMEKTALRKLQQADTLFRPNRDEVDGLIRSLSDKFRFHGYSKQAIHLRRIYDILLSTNGNEDEVTRRLSVVKLLVYLSESPTNNFDELAREDVEICYKAEVIDWPKYLREGITRWTPPPDCDSNESDLDIEDERELVDVVDSEPSVNFNQLQFDKSETERILTYHDSKTNLENSVQSYWFSREKFSVKPPSDDYEANVTHRWDNFVEDLTRGLIPTNGSVVVSEYKMLREIIWQFYKPHESACFHFIGDKLVPKSNVAIASVRHAACVSLLHEFVEYVEWLQVLRDFGDSLPEECADTYRSYSVGLRTILEPIFVRLREIEDQVKGQESTFTMLSLAKCLRPPFETVRVLLRIHRSVVLDSLSNSPILCATTLLTRLYDGLLFASSKLSQDIYLTLYLHSLYKYLTVINNWLESDVLNDHRDEFVISDGNQRDSHVHSYSSSVAADQSATNRKVEQGLRFSVKDLNESVKFDPILKLISTHVLEFGKNFHLLRLLQQRHLCTEHVELCKDTFYEVFKQKVLEKVATYFNNELVKEELLVETEPNVDADLPTFIFPVGCPDECKYPTEMDKLENLVDTGDGFLIKAFEAYFVKRKKEAKVYERSLFERIQSLTEGLFPAQNIVPNAFIEILNERYSKLGVMVKNALVDDCELEKHFLFLQNIFLFKDDMIFSFYNYFFNILESNRSWSIQTSLTSHLQDTIADVYPKLYNKATVDLKENWQLSTDPVTICQKLNIHYQIEWPINIIIQDEHITMYSYMFQFILKVKWSLYTLNYLYFTELQLKKTKGTSKKLIKKLQILRFGLVNIFSNIQHYIQGHVFSELSLKFKRSFESAYGLENVTRAHTDFVRNFHKVCYEFQERERNGYGFYLLLHLVKKLKIMWSNMEKVNYGEVVLCEKTYWTCHSKMEPILNPSGFCT</sequence>
<dbReference type="PANTHER" id="PTHR19302:SF33">
    <property type="entry name" value="GAMMA-TUBULIN COMPLEX COMPONENT 5"/>
    <property type="match status" value="1"/>
</dbReference>
<dbReference type="GO" id="GO:0051321">
    <property type="term" value="P:meiotic cell cycle"/>
    <property type="evidence" value="ECO:0007669"/>
    <property type="project" value="TreeGrafter"/>
</dbReference>
<accession>A0AAN7UZY1</accession>
<evidence type="ECO:0000256" key="4">
    <source>
        <dbReference type="ARBA" id="ARBA00023212"/>
    </source>
</evidence>
<evidence type="ECO:0000313" key="9">
    <source>
        <dbReference type="Proteomes" id="UP001329430"/>
    </source>
</evidence>
<dbReference type="GO" id="GO:0005874">
    <property type="term" value="C:microtubule"/>
    <property type="evidence" value="ECO:0007669"/>
    <property type="project" value="UniProtKB-KW"/>
</dbReference>
<evidence type="ECO:0000259" key="6">
    <source>
        <dbReference type="Pfam" id="PF04130"/>
    </source>
</evidence>
<name>A0AAN7UZY1_9COLE</name>
<reference evidence="8 9" key="1">
    <citation type="journal article" date="2024" name="Insects">
        <title>An Improved Chromosome-Level Genome Assembly of the Firefly Pyrocoelia pectoralis.</title>
        <authorList>
            <person name="Fu X."/>
            <person name="Meyer-Rochow V.B."/>
            <person name="Ballantyne L."/>
            <person name="Zhu X."/>
        </authorList>
    </citation>
    <scope>NUCLEOTIDE SEQUENCE [LARGE SCALE GENOMIC DNA]</scope>
    <source>
        <strain evidence="8">XCY_ONT2</strain>
    </source>
</reference>
<dbReference type="Proteomes" id="UP001329430">
    <property type="component" value="Chromosome 10"/>
</dbReference>
<dbReference type="GO" id="GO:0000930">
    <property type="term" value="C:gamma-tubulin complex"/>
    <property type="evidence" value="ECO:0007669"/>
    <property type="project" value="TreeGrafter"/>
</dbReference>
<gene>
    <name evidence="8" type="ORF">RI129_013172</name>
</gene>
<evidence type="ECO:0000256" key="2">
    <source>
        <dbReference type="ARBA" id="ARBA00022490"/>
    </source>
</evidence>
<dbReference type="GO" id="GO:0051225">
    <property type="term" value="P:spindle assembly"/>
    <property type="evidence" value="ECO:0007669"/>
    <property type="project" value="TreeGrafter"/>
</dbReference>
<feature type="domain" description="Gamma tubulin complex component C-terminal" evidence="6">
    <location>
        <begin position="681"/>
        <end position="883"/>
    </location>
</feature>
<evidence type="ECO:0000256" key="1">
    <source>
        <dbReference type="ARBA" id="ARBA00010337"/>
    </source>
</evidence>
<dbReference type="Pfam" id="PF04130">
    <property type="entry name" value="GCP_C_terminal"/>
    <property type="match status" value="1"/>
</dbReference>
<keyword evidence="9" id="KW-1185">Reference proteome</keyword>
<evidence type="ECO:0000313" key="8">
    <source>
        <dbReference type="EMBL" id="KAK5638877.1"/>
    </source>
</evidence>
<dbReference type="GO" id="GO:0043015">
    <property type="term" value="F:gamma-tubulin binding"/>
    <property type="evidence" value="ECO:0007669"/>
    <property type="project" value="InterPro"/>
</dbReference>
<comment type="caution">
    <text evidence="8">The sequence shown here is derived from an EMBL/GenBank/DDBJ whole genome shotgun (WGS) entry which is preliminary data.</text>
</comment>
<protein>
    <recommendedName>
        <fullName evidence="5">Gamma-tubulin complex component</fullName>
    </recommendedName>
</protein>
<dbReference type="GO" id="GO:0000922">
    <property type="term" value="C:spindle pole"/>
    <property type="evidence" value="ECO:0007669"/>
    <property type="project" value="InterPro"/>
</dbReference>
<dbReference type="EMBL" id="JAVRBK010000010">
    <property type="protein sequence ID" value="KAK5638877.1"/>
    <property type="molecule type" value="Genomic_DNA"/>
</dbReference>
<evidence type="ECO:0000256" key="5">
    <source>
        <dbReference type="RuleBase" id="RU363050"/>
    </source>
</evidence>
<dbReference type="AlphaFoldDB" id="A0AAN7UZY1"/>
<keyword evidence="2 5" id="KW-0963">Cytoplasm</keyword>
<dbReference type="Pfam" id="PF17681">
    <property type="entry name" value="GCP_N_terminal"/>
    <property type="match status" value="1"/>
</dbReference>
<dbReference type="InterPro" id="IPR007259">
    <property type="entry name" value="GCP"/>
</dbReference>
<dbReference type="GO" id="GO:0031122">
    <property type="term" value="P:cytoplasmic microtubule organization"/>
    <property type="evidence" value="ECO:0007669"/>
    <property type="project" value="TreeGrafter"/>
</dbReference>
<organism evidence="8 9">
    <name type="scientific">Pyrocoelia pectoralis</name>
    <dbReference type="NCBI Taxonomy" id="417401"/>
    <lineage>
        <taxon>Eukaryota</taxon>
        <taxon>Metazoa</taxon>
        <taxon>Ecdysozoa</taxon>
        <taxon>Arthropoda</taxon>
        <taxon>Hexapoda</taxon>
        <taxon>Insecta</taxon>
        <taxon>Pterygota</taxon>
        <taxon>Neoptera</taxon>
        <taxon>Endopterygota</taxon>
        <taxon>Coleoptera</taxon>
        <taxon>Polyphaga</taxon>
        <taxon>Elateriformia</taxon>
        <taxon>Elateroidea</taxon>
        <taxon>Lampyridae</taxon>
        <taxon>Lampyrinae</taxon>
        <taxon>Pyrocoelia</taxon>
    </lineage>
</organism>
<dbReference type="InterPro" id="IPR042241">
    <property type="entry name" value="GCP_C_sf"/>
</dbReference>
<dbReference type="PANTHER" id="PTHR19302">
    <property type="entry name" value="GAMMA TUBULIN COMPLEX PROTEIN"/>
    <property type="match status" value="1"/>
</dbReference>
<dbReference type="GO" id="GO:0007020">
    <property type="term" value="P:microtubule nucleation"/>
    <property type="evidence" value="ECO:0007669"/>
    <property type="project" value="InterPro"/>
</dbReference>
<dbReference type="GO" id="GO:0051011">
    <property type="term" value="F:microtubule minus-end binding"/>
    <property type="evidence" value="ECO:0007669"/>
    <property type="project" value="TreeGrafter"/>
</dbReference>
<evidence type="ECO:0000256" key="3">
    <source>
        <dbReference type="ARBA" id="ARBA00022701"/>
    </source>
</evidence>
<evidence type="ECO:0000259" key="7">
    <source>
        <dbReference type="Pfam" id="PF17681"/>
    </source>
</evidence>
<keyword evidence="3 5" id="KW-0493">Microtubule</keyword>
<dbReference type="Gene3D" id="1.20.120.1900">
    <property type="entry name" value="Gamma-tubulin complex, C-terminal domain"/>
    <property type="match status" value="1"/>
</dbReference>
<feature type="domain" description="Gamma tubulin complex component protein N-terminal" evidence="7">
    <location>
        <begin position="285"/>
        <end position="531"/>
    </location>
</feature>